<name>A0A5D0HFF9_9FLAO</name>
<evidence type="ECO:0000313" key="2">
    <source>
        <dbReference type="Proteomes" id="UP000323930"/>
    </source>
</evidence>
<proteinExistence type="predicted"/>
<dbReference type="Proteomes" id="UP000323930">
    <property type="component" value="Unassembled WGS sequence"/>
</dbReference>
<sequence length="80" mass="9436">MKNIHCKVFGHDLRVSKNVTLHVKEYTCKNCGKQFTTSSNGNLVELTPKFKEINTVLEKIHNKRLLRQQKLYPELLVFRH</sequence>
<evidence type="ECO:0000313" key="1">
    <source>
        <dbReference type="EMBL" id="TYA70134.1"/>
    </source>
</evidence>
<reference evidence="1 2" key="1">
    <citation type="submission" date="2019-08" db="EMBL/GenBank/DDBJ databases">
        <title>Seonamhaeicola sediminis sp. nov., isolated from marine sediment.</title>
        <authorList>
            <person name="Cao W.R."/>
        </authorList>
    </citation>
    <scope>NUCLEOTIDE SEQUENCE [LARGE SCALE GENOMIC DNA]</scope>
    <source>
        <strain evidence="1 2">B011</strain>
    </source>
</reference>
<organism evidence="1 2">
    <name type="scientific">Seonamhaeicola marinus</name>
    <dbReference type="NCBI Taxonomy" id="1912246"/>
    <lineage>
        <taxon>Bacteria</taxon>
        <taxon>Pseudomonadati</taxon>
        <taxon>Bacteroidota</taxon>
        <taxon>Flavobacteriia</taxon>
        <taxon>Flavobacteriales</taxon>
        <taxon>Flavobacteriaceae</taxon>
    </lineage>
</organism>
<keyword evidence="2" id="KW-1185">Reference proteome</keyword>
<protein>
    <submittedName>
        <fullName evidence="1">Uncharacterized protein</fullName>
    </submittedName>
</protein>
<accession>A0A5D0HFF9</accession>
<dbReference type="OrthoDB" id="1450221at2"/>
<dbReference type="EMBL" id="VSDQ01000729">
    <property type="protein sequence ID" value="TYA70134.1"/>
    <property type="molecule type" value="Genomic_DNA"/>
</dbReference>
<gene>
    <name evidence="1" type="ORF">FUA24_22900</name>
</gene>
<dbReference type="AlphaFoldDB" id="A0A5D0HFF9"/>
<comment type="caution">
    <text evidence="1">The sequence shown here is derived from an EMBL/GenBank/DDBJ whole genome shotgun (WGS) entry which is preliminary data.</text>
</comment>